<name>A0A238Z199_9FLAO</name>
<proteinExistence type="predicted"/>
<evidence type="ECO:0000313" key="3">
    <source>
        <dbReference type="EMBL" id="SNR77116.1"/>
    </source>
</evidence>
<keyword evidence="3" id="KW-0808">Transferase</keyword>
<dbReference type="InterPro" id="IPR050879">
    <property type="entry name" value="Acyltransferase_3"/>
</dbReference>
<dbReference type="AlphaFoldDB" id="A0A238Z199"/>
<dbReference type="GO" id="GO:0016020">
    <property type="term" value="C:membrane"/>
    <property type="evidence" value="ECO:0007669"/>
    <property type="project" value="TreeGrafter"/>
</dbReference>
<feature type="transmembrane region" description="Helical" evidence="1">
    <location>
        <begin position="264"/>
        <end position="286"/>
    </location>
</feature>
<dbReference type="InterPro" id="IPR002656">
    <property type="entry name" value="Acyl_transf_3_dom"/>
</dbReference>
<feature type="domain" description="Acyltransferase 3" evidence="2">
    <location>
        <begin position="4"/>
        <end position="314"/>
    </location>
</feature>
<gene>
    <name evidence="3" type="ORF">SAMN06265376_102528</name>
</gene>
<feature type="transmembrane region" description="Helical" evidence="1">
    <location>
        <begin position="7"/>
        <end position="25"/>
    </location>
</feature>
<dbReference type="GO" id="GO:0000271">
    <property type="term" value="P:polysaccharide biosynthetic process"/>
    <property type="evidence" value="ECO:0007669"/>
    <property type="project" value="TreeGrafter"/>
</dbReference>
<feature type="transmembrane region" description="Helical" evidence="1">
    <location>
        <begin position="37"/>
        <end position="56"/>
    </location>
</feature>
<feature type="transmembrane region" description="Helical" evidence="1">
    <location>
        <begin position="298"/>
        <end position="318"/>
    </location>
</feature>
<keyword evidence="3" id="KW-0378">Hydrolase</keyword>
<keyword evidence="1" id="KW-0812">Transmembrane</keyword>
<dbReference type="OrthoDB" id="290051at2"/>
<dbReference type="PANTHER" id="PTHR23028:SF131">
    <property type="entry name" value="BLR2367 PROTEIN"/>
    <property type="match status" value="1"/>
</dbReference>
<feature type="transmembrane region" description="Helical" evidence="1">
    <location>
        <begin position="208"/>
        <end position="228"/>
    </location>
</feature>
<dbReference type="PANTHER" id="PTHR23028">
    <property type="entry name" value="ACETYLTRANSFERASE"/>
    <property type="match status" value="1"/>
</dbReference>
<keyword evidence="1" id="KW-0472">Membrane</keyword>
<dbReference type="GO" id="GO:0016787">
    <property type="term" value="F:hydrolase activity"/>
    <property type="evidence" value="ECO:0007669"/>
    <property type="project" value="UniProtKB-KW"/>
</dbReference>
<dbReference type="GO" id="GO:0016747">
    <property type="term" value="F:acyltransferase activity, transferring groups other than amino-acyl groups"/>
    <property type="evidence" value="ECO:0007669"/>
    <property type="project" value="InterPro"/>
</dbReference>
<feature type="transmembrane region" description="Helical" evidence="1">
    <location>
        <begin position="77"/>
        <end position="95"/>
    </location>
</feature>
<protein>
    <submittedName>
        <fullName evidence="3">Peptidoglycan/LPS O-acetylase OafA/YrhL, contains acyltransferase and SGNH-hydrolase domains</fullName>
    </submittedName>
</protein>
<feature type="transmembrane region" description="Helical" evidence="1">
    <location>
        <begin position="130"/>
        <end position="150"/>
    </location>
</feature>
<dbReference type="RefSeq" id="WP_089371265.1">
    <property type="nucleotide sequence ID" value="NZ_BMEP01000001.1"/>
</dbReference>
<evidence type="ECO:0000259" key="2">
    <source>
        <dbReference type="Pfam" id="PF01757"/>
    </source>
</evidence>
<feature type="transmembrane region" description="Helical" evidence="1">
    <location>
        <begin position="234"/>
        <end position="252"/>
    </location>
</feature>
<dbReference type="Pfam" id="PF01757">
    <property type="entry name" value="Acyl_transf_3"/>
    <property type="match status" value="1"/>
</dbReference>
<feature type="transmembrane region" description="Helical" evidence="1">
    <location>
        <begin position="157"/>
        <end position="178"/>
    </location>
</feature>
<evidence type="ECO:0000256" key="1">
    <source>
        <dbReference type="SAM" id="Phobius"/>
    </source>
</evidence>
<evidence type="ECO:0000313" key="4">
    <source>
        <dbReference type="Proteomes" id="UP000198379"/>
    </source>
</evidence>
<reference evidence="3 4" key="1">
    <citation type="submission" date="2017-06" db="EMBL/GenBank/DDBJ databases">
        <authorList>
            <person name="Kim H.J."/>
            <person name="Triplett B.A."/>
        </authorList>
    </citation>
    <scope>NUCLEOTIDE SEQUENCE [LARGE SCALE GENOMIC DNA]</scope>
    <source>
        <strain evidence="3 4">DSM 25597</strain>
    </source>
</reference>
<accession>A0A238Z199</accession>
<dbReference type="EMBL" id="FZNY01000002">
    <property type="protein sequence ID" value="SNR77116.1"/>
    <property type="molecule type" value="Genomic_DNA"/>
</dbReference>
<keyword evidence="4" id="KW-1185">Reference proteome</keyword>
<sequence>MRIKELDAFRGLAALGVVLYHYTTIYSKDFGVESSLYFPHGWLGVPFFFILSGFVITLTIERCTSGWQFLKKRFIRLYPTFWICILITLGVIWITKSQSIDPMFDRPVIDILFNFTMFHELLKFHHVDGAYWSLLPELLFYLLMAFLFMIKKVDKILLYNGALLVICLIHYFFPIPIISRLLDLNYVLLFMIGICFYRIYMSKGKPALYLHALIIANLSLAIALYSVVRPHLELTILLISFPIIVLFFYVFVYLKFEILGRSKFLLFLGFVSYPLYLVHQLVGYIFMLFFDKHMDRSISILLTTSIAVLIATVITYYIEPPLKRIIKKIIFK</sequence>
<keyword evidence="3" id="KW-0012">Acyltransferase</keyword>
<feature type="transmembrane region" description="Helical" evidence="1">
    <location>
        <begin position="184"/>
        <end position="201"/>
    </location>
</feature>
<keyword evidence="1" id="KW-1133">Transmembrane helix</keyword>
<organism evidence="3 4">
    <name type="scientific">Dokdonia pacifica</name>
    <dbReference type="NCBI Taxonomy" id="1627892"/>
    <lineage>
        <taxon>Bacteria</taxon>
        <taxon>Pseudomonadati</taxon>
        <taxon>Bacteroidota</taxon>
        <taxon>Flavobacteriia</taxon>
        <taxon>Flavobacteriales</taxon>
        <taxon>Flavobacteriaceae</taxon>
        <taxon>Dokdonia</taxon>
    </lineage>
</organism>
<dbReference type="Proteomes" id="UP000198379">
    <property type="component" value="Unassembled WGS sequence"/>
</dbReference>